<dbReference type="GO" id="GO:0003677">
    <property type="term" value="F:DNA binding"/>
    <property type="evidence" value="ECO:0007669"/>
    <property type="project" value="UniProtKB-KW"/>
</dbReference>
<dbReference type="InterPro" id="IPR039420">
    <property type="entry name" value="WalR-like"/>
</dbReference>
<dbReference type="SMART" id="SM00421">
    <property type="entry name" value="HTH_LUXR"/>
    <property type="match status" value="1"/>
</dbReference>
<dbReference type="InterPro" id="IPR001789">
    <property type="entry name" value="Sig_transdc_resp-reg_receiver"/>
</dbReference>
<dbReference type="Gene3D" id="3.40.50.2300">
    <property type="match status" value="1"/>
</dbReference>
<evidence type="ECO:0000259" key="6">
    <source>
        <dbReference type="PROSITE" id="PS50043"/>
    </source>
</evidence>
<dbReference type="PROSITE" id="PS50043">
    <property type="entry name" value="HTH_LUXR_2"/>
    <property type="match status" value="1"/>
</dbReference>
<dbReference type="SMART" id="SM00448">
    <property type="entry name" value="REC"/>
    <property type="match status" value="1"/>
</dbReference>
<evidence type="ECO:0000313" key="8">
    <source>
        <dbReference type="EMBL" id="KAB7528934.1"/>
    </source>
</evidence>
<evidence type="ECO:0000256" key="4">
    <source>
        <dbReference type="ARBA" id="ARBA00023163"/>
    </source>
</evidence>
<accession>A0A6I1DXU9</accession>
<dbReference type="InterPro" id="IPR000792">
    <property type="entry name" value="Tscrpt_reg_LuxR_C"/>
</dbReference>
<dbReference type="PANTHER" id="PTHR43214">
    <property type="entry name" value="TWO-COMPONENT RESPONSE REGULATOR"/>
    <property type="match status" value="1"/>
</dbReference>
<dbReference type="AlphaFoldDB" id="A0A6I1DXU9"/>
<evidence type="ECO:0000313" key="9">
    <source>
        <dbReference type="Proteomes" id="UP000429785"/>
    </source>
</evidence>
<feature type="domain" description="HTH luxR-type" evidence="6">
    <location>
        <begin position="151"/>
        <end position="216"/>
    </location>
</feature>
<keyword evidence="4" id="KW-0804">Transcription</keyword>
<keyword evidence="2" id="KW-0805">Transcription regulation</keyword>
<comment type="caution">
    <text evidence="8">The sequence shown here is derived from an EMBL/GenBank/DDBJ whole genome shotgun (WGS) entry which is preliminary data.</text>
</comment>
<feature type="domain" description="Response regulatory" evidence="7">
    <location>
        <begin position="5"/>
        <end position="122"/>
    </location>
</feature>
<dbReference type="Pfam" id="PF00196">
    <property type="entry name" value="GerE"/>
    <property type="match status" value="1"/>
</dbReference>
<evidence type="ECO:0000259" key="7">
    <source>
        <dbReference type="PROSITE" id="PS50110"/>
    </source>
</evidence>
<gene>
    <name evidence="8" type="ORF">F8C76_13885</name>
</gene>
<protein>
    <submittedName>
        <fullName evidence="8">Response regulator</fullName>
    </submittedName>
</protein>
<dbReference type="RefSeq" id="WP_152132303.1">
    <property type="nucleotide sequence ID" value="NZ_WELG01000002.1"/>
</dbReference>
<dbReference type="PRINTS" id="PR00038">
    <property type="entry name" value="HTHLUXR"/>
</dbReference>
<proteinExistence type="predicted"/>
<dbReference type="PANTHER" id="PTHR43214:SF24">
    <property type="entry name" value="TRANSCRIPTIONAL REGULATORY PROTEIN NARL-RELATED"/>
    <property type="match status" value="1"/>
</dbReference>
<reference evidence="8 9" key="1">
    <citation type="submission" date="2019-10" db="EMBL/GenBank/DDBJ databases">
        <title>Muricauda olearia CL-SS4 JCM15563 genome.</title>
        <authorList>
            <person name="Liu L."/>
        </authorList>
    </citation>
    <scope>NUCLEOTIDE SEQUENCE [LARGE SCALE GENOMIC DNA]</scope>
    <source>
        <strain evidence="8 9">CL-SS4</strain>
    </source>
</reference>
<dbReference type="GO" id="GO:0000160">
    <property type="term" value="P:phosphorelay signal transduction system"/>
    <property type="evidence" value="ECO:0007669"/>
    <property type="project" value="InterPro"/>
</dbReference>
<dbReference type="GO" id="GO:0006355">
    <property type="term" value="P:regulation of DNA-templated transcription"/>
    <property type="evidence" value="ECO:0007669"/>
    <property type="project" value="InterPro"/>
</dbReference>
<dbReference type="Pfam" id="PF00072">
    <property type="entry name" value="Response_reg"/>
    <property type="match status" value="1"/>
</dbReference>
<dbReference type="InterPro" id="IPR016032">
    <property type="entry name" value="Sig_transdc_resp-reg_C-effctor"/>
</dbReference>
<dbReference type="CDD" id="cd06170">
    <property type="entry name" value="LuxR_C_like"/>
    <property type="match status" value="1"/>
</dbReference>
<evidence type="ECO:0000256" key="5">
    <source>
        <dbReference type="PROSITE-ProRule" id="PRU00169"/>
    </source>
</evidence>
<evidence type="ECO:0000256" key="3">
    <source>
        <dbReference type="ARBA" id="ARBA00023125"/>
    </source>
</evidence>
<keyword evidence="1 5" id="KW-0597">Phosphoprotein</keyword>
<keyword evidence="3" id="KW-0238">DNA-binding</keyword>
<dbReference type="SUPFAM" id="SSF46894">
    <property type="entry name" value="C-terminal effector domain of the bipartite response regulators"/>
    <property type="match status" value="1"/>
</dbReference>
<dbReference type="CDD" id="cd17535">
    <property type="entry name" value="REC_NarL-like"/>
    <property type="match status" value="1"/>
</dbReference>
<dbReference type="InterPro" id="IPR058245">
    <property type="entry name" value="NreC/VraR/RcsB-like_REC"/>
</dbReference>
<evidence type="ECO:0000256" key="1">
    <source>
        <dbReference type="ARBA" id="ARBA00022553"/>
    </source>
</evidence>
<dbReference type="InterPro" id="IPR011006">
    <property type="entry name" value="CheY-like_superfamily"/>
</dbReference>
<dbReference type="PROSITE" id="PS50110">
    <property type="entry name" value="RESPONSE_REGULATORY"/>
    <property type="match status" value="1"/>
</dbReference>
<name>A0A6I1DXU9_9FLAO</name>
<sequence length="218" mass="24794">MSKIRLGIVDDNTFLARAIKEKLVDFEELDIKYMVFNGSELLAKLEKSHNLDLVLMDIEMPVLDGIETVRIVKQKYPHIKVLMLTVFDNDENIFNAIQAGADGYLLKEIEADKLYNAITETMEGGAAMSPSIAVKTLKLLRYPERQESLSAKEEAIELSSREQEVLEQLAEGLSYTVIAKNLYLSPSTVRKHIENIYKKLQVHNKLEAVQKARRQSLI</sequence>
<dbReference type="OrthoDB" id="9795108at2"/>
<dbReference type="PROSITE" id="PS00622">
    <property type="entry name" value="HTH_LUXR_1"/>
    <property type="match status" value="1"/>
</dbReference>
<organism evidence="8 9">
    <name type="scientific">Flagellimonas olearia</name>
    <dbReference type="NCBI Taxonomy" id="552546"/>
    <lineage>
        <taxon>Bacteria</taxon>
        <taxon>Pseudomonadati</taxon>
        <taxon>Bacteroidota</taxon>
        <taxon>Flavobacteriia</taxon>
        <taxon>Flavobacteriales</taxon>
        <taxon>Flavobacteriaceae</taxon>
        <taxon>Flagellimonas</taxon>
    </lineage>
</organism>
<evidence type="ECO:0000256" key="2">
    <source>
        <dbReference type="ARBA" id="ARBA00023015"/>
    </source>
</evidence>
<dbReference type="SUPFAM" id="SSF52172">
    <property type="entry name" value="CheY-like"/>
    <property type="match status" value="1"/>
</dbReference>
<dbReference type="Proteomes" id="UP000429785">
    <property type="component" value="Unassembled WGS sequence"/>
</dbReference>
<dbReference type="EMBL" id="WELG01000002">
    <property type="protein sequence ID" value="KAB7528934.1"/>
    <property type="molecule type" value="Genomic_DNA"/>
</dbReference>
<feature type="modified residue" description="4-aspartylphosphate" evidence="5">
    <location>
        <position position="57"/>
    </location>
</feature>